<feature type="region of interest" description="Disordered" evidence="1">
    <location>
        <begin position="384"/>
        <end position="404"/>
    </location>
</feature>
<feature type="compositionally biased region" description="Basic residues" evidence="1">
    <location>
        <begin position="85"/>
        <end position="113"/>
    </location>
</feature>
<sequence>MPAPPTRASTAMKRGADGTVDTKQAPLDRPKRRAVPVSSKGEGAESDDQDDVFEGVSDDDDDDTASLHSDALDEDENFVSEGKAKRSQKRKRTSLSKARTSPKKSSPRKKRKKTAESDEDDTLGLEEGQEVVGTVVRAPKTGRVPPGQISQNTFDFLSELKKPECNDREWFKLHEAVYRLAEKEWKDFVEEFTSLLTEADPQIPHLPPKDVVHRIYRDMRFSNDKTPYKTGFSASFSRSGRKGIFAGYHVAIRPGSESLIAAGTWCPGKNELATIRNNLLRSSARLRKLISAPKFVEYFGKAEPHPKGSRQNIFGMEDELKVAPKGVSKTHKDIDLLKCRSFAVVYKFSDKEVLAKDFKEKLCKVVHVVTPFVHCLNDLMTLQGGDSDSDDDGGDSDVSAGDEE</sequence>
<dbReference type="OrthoDB" id="2537769at2759"/>
<dbReference type="Pfam" id="PF09365">
    <property type="entry name" value="DUF2461"/>
    <property type="match status" value="1"/>
</dbReference>
<keyword evidence="3" id="KW-1185">Reference proteome</keyword>
<reference evidence="2 3" key="1">
    <citation type="submission" date="2016-03" db="EMBL/GenBank/DDBJ databases">
        <title>Whole genome sequencing of Grifola frondosa 9006-11.</title>
        <authorList>
            <person name="Min B."/>
            <person name="Park H."/>
            <person name="Kim J.-G."/>
            <person name="Cho H."/>
            <person name="Oh Y.-L."/>
            <person name="Kong W.-S."/>
            <person name="Choi I.-G."/>
        </authorList>
    </citation>
    <scope>NUCLEOTIDE SEQUENCE [LARGE SCALE GENOMIC DNA]</scope>
    <source>
        <strain evidence="2 3">9006-11</strain>
    </source>
</reference>
<accession>A0A1C7MJA2</accession>
<name>A0A1C7MJA2_GRIFR</name>
<protein>
    <recommendedName>
        <fullName evidence="4">DUF2461 domain-containing protein</fullName>
    </recommendedName>
</protein>
<gene>
    <name evidence="2" type="ORF">A0H81_03117</name>
</gene>
<feature type="compositionally biased region" description="Acidic residues" evidence="1">
    <location>
        <begin position="387"/>
        <end position="404"/>
    </location>
</feature>
<feature type="compositionally biased region" description="Acidic residues" evidence="1">
    <location>
        <begin position="44"/>
        <end position="64"/>
    </location>
</feature>
<dbReference type="EMBL" id="LUGG01000003">
    <property type="protein sequence ID" value="OBZ77021.1"/>
    <property type="molecule type" value="Genomic_DNA"/>
</dbReference>
<comment type="caution">
    <text evidence="2">The sequence shown here is derived from an EMBL/GenBank/DDBJ whole genome shotgun (WGS) entry which is preliminary data.</text>
</comment>
<dbReference type="NCBIfam" id="TIGR02453">
    <property type="entry name" value="TIGR02453 family protein"/>
    <property type="match status" value="1"/>
</dbReference>
<dbReference type="OMA" id="GVMEPFV"/>
<dbReference type="PANTHER" id="PTHR36452:SF1">
    <property type="entry name" value="DUF2461 DOMAIN-CONTAINING PROTEIN"/>
    <property type="match status" value="1"/>
</dbReference>
<evidence type="ECO:0000313" key="3">
    <source>
        <dbReference type="Proteomes" id="UP000092993"/>
    </source>
</evidence>
<dbReference type="Proteomes" id="UP000092993">
    <property type="component" value="Unassembled WGS sequence"/>
</dbReference>
<evidence type="ECO:0008006" key="4">
    <source>
        <dbReference type="Google" id="ProtNLM"/>
    </source>
</evidence>
<dbReference type="InterPro" id="IPR012808">
    <property type="entry name" value="CHP02453"/>
</dbReference>
<proteinExistence type="predicted"/>
<organism evidence="2 3">
    <name type="scientific">Grifola frondosa</name>
    <name type="common">Maitake</name>
    <name type="synonym">Polyporus frondosus</name>
    <dbReference type="NCBI Taxonomy" id="5627"/>
    <lineage>
        <taxon>Eukaryota</taxon>
        <taxon>Fungi</taxon>
        <taxon>Dikarya</taxon>
        <taxon>Basidiomycota</taxon>
        <taxon>Agaricomycotina</taxon>
        <taxon>Agaricomycetes</taxon>
        <taxon>Polyporales</taxon>
        <taxon>Grifolaceae</taxon>
        <taxon>Grifola</taxon>
    </lineage>
</organism>
<feature type="compositionally biased region" description="Acidic residues" evidence="1">
    <location>
        <begin position="117"/>
        <end position="126"/>
    </location>
</feature>
<dbReference type="STRING" id="5627.A0A1C7MJA2"/>
<evidence type="ECO:0000313" key="2">
    <source>
        <dbReference type="EMBL" id="OBZ77021.1"/>
    </source>
</evidence>
<evidence type="ECO:0000256" key="1">
    <source>
        <dbReference type="SAM" id="MobiDB-lite"/>
    </source>
</evidence>
<dbReference type="AlphaFoldDB" id="A0A1C7MJA2"/>
<dbReference type="PANTHER" id="PTHR36452">
    <property type="entry name" value="CHROMOSOME 12, WHOLE GENOME SHOTGUN SEQUENCE"/>
    <property type="match status" value="1"/>
</dbReference>
<feature type="region of interest" description="Disordered" evidence="1">
    <location>
        <begin position="1"/>
        <end position="126"/>
    </location>
</feature>